<dbReference type="Proteomes" id="UP001320170">
    <property type="component" value="Unassembled WGS sequence"/>
</dbReference>
<gene>
    <name evidence="2" type="ORF">LXO92_04245</name>
</gene>
<name>A0ABS8X3A6_9GAMM</name>
<sequence length="116" mass="13755">MSKNKPLKDYQQKRDFRKTKEPQGGTSKKKENIFVIQKHDARHLHYEFSLPNDDVLISWAAIMKNQRITSIGLSPVLLVKLVLQKWTRHGKLRHPRFLGLRKDKDAKDVRREDQIK</sequence>
<dbReference type="Gene3D" id="2.40.50.140">
    <property type="entry name" value="Nucleic acid-binding proteins"/>
    <property type="match status" value="1"/>
</dbReference>
<proteinExistence type="predicted"/>
<dbReference type="InterPro" id="IPR012340">
    <property type="entry name" value="NA-bd_OB-fold"/>
</dbReference>
<dbReference type="SUPFAM" id="SSF50249">
    <property type="entry name" value="Nucleic acid-binding proteins"/>
    <property type="match status" value="1"/>
</dbReference>
<evidence type="ECO:0000313" key="3">
    <source>
        <dbReference type="Proteomes" id="UP001320170"/>
    </source>
</evidence>
<dbReference type="RefSeq" id="WP_232890434.1">
    <property type="nucleotide sequence ID" value="NZ_JAJSPM010000003.1"/>
</dbReference>
<comment type="caution">
    <text evidence="2">The sequence shown here is derived from an EMBL/GenBank/DDBJ whole genome shotgun (WGS) entry which is preliminary data.</text>
</comment>
<feature type="region of interest" description="Disordered" evidence="1">
    <location>
        <begin position="1"/>
        <end position="32"/>
    </location>
</feature>
<reference evidence="2 3" key="1">
    <citation type="journal article" date="2024" name="Pathogens">
        <title>Characterization of a Novel Species of Legionella Isolated from a Healthcare Facility: Legionella resiliens sp. nov.</title>
        <authorList>
            <person name="Cristino S."/>
            <person name="Pascale M.R."/>
            <person name="Marino F."/>
            <person name="Derelitto C."/>
            <person name="Salaris S."/>
            <person name="Orsini M."/>
            <person name="Squarzoni S."/>
            <person name="Grottola A."/>
            <person name="Girolamini L."/>
        </authorList>
    </citation>
    <scope>NUCLEOTIDE SEQUENCE [LARGE SCALE GENOMIC DNA]</scope>
    <source>
        <strain evidence="2 3">8cVS16</strain>
    </source>
</reference>
<keyword evidence="3" id="KW-1185">Reference proteome</keyword>
<evidence type="ECO:0000313" key="2">
    <source>
        <dbReference type="EMBL" id="MCE3531583.1"/>
    </source>
</evidence>
<accession>A0ABS8X3A6</accession>
<organism evidence="2 3">
    <name type="scientific">Legionella resiliens</name>
    <dbReference type="NCBI Taxonomy" id="2905958"/>
    <lineage>
        <taxon>Bacteria</taxon>
        <taxon>Pseudomonadati</taxon>
        <taxon>Pseudomonadota</taxon>
        <taxon>Gammaproteobacteria</taxon>
        <taxon>Legionellales</taxon>
        <taxon>Legionellaceae</taxon>
        <taxon>Legionella</taxon>
    </lineage>
</organism>
<protein>
    <submittedName>
        <fullName evidence="2">Uncharacterized protein</fullName>
    </submittedName>
</protein>
<dbReference type="EMBL" id="JAJTND010000003">
    <property type="protein sequence ID" value="MCE3531583.1"/>
    <property type="molecule type" value="Genomic_DNA"/>
</dbReference>
<feature type="compositionally biased region" description="Basic and acidic residues" evidence="1">
    <location>
        <begin position="1"/>
        <end position="21"/>
    </location>
</feature>
<evidence type="ECO:0000256" key="1">
    <source>
        <dbReference type="SAM" id="MobiDB-lite"/>
    </source>
</evidence>